<dbReference type="Proteomes" id="UP000605846">
    <property type="component" value="Unassembled WGS sequence"/>
</dbReference>
<dbReference type="SMART" id="SM00671">
    <property type="entry name" value="SEL1"/>
    <property type="match status" value="5"/>
</dbReference>
<dbReference type="InterPro" id="IPR052945">
    <property type="entry name" value="Mitotic_Regulator"/>
</dbReference>
<sequence length="1539" mass="174323">MRWTTKLAAEIPAEWLHSTQIDGTKAKKQAVEIALIDSVFIYPEGNIELFRFSGVSGESFAGRRSDDMGYVARKLPVSGTAGFQAAAMKAAQTLNSSSVGKKDVREIHVPRRYVFFPPTSLRATKSFEQAVRQALEIPIYSSKFAELQYVFRNFGYYYPYWIETGGKFIYKTDDITDQMTTARSEIETVIERKLPWTALGGDLSLLNERNNIEGWLESTANRQCHVTSFDMKPTYDLLEHNMKEEVKRTYELAYTEIRFSETIQSLSCPVSTRALVNVSKGHKQIGIFKGVQFDGSMSEEDAVALINEHDIKKAMIMVSAKEKPVITGVVRRTLLGTKVSTQALLHSPYPESTVEGNGFMRGAISNYVERNGGELQPATRGTDFFVLYAIHRELILGQDAITVTRPFHDAVRKAIKQGTDKEKYKALQQVFGRFGYYYPSVISLGKSSSDNFYLIPKPVIIGGRVICEPDSSNSPTANSIQEHVETVDRAIKQGKYVETLGGSCEVIGCQDWIDSVATNQERVLFKSMKPMYELLDQKLRSEILDIYNKHQDELDEFITLPRGIHIDGQEAQEQAIQYTGLDSFAKLLMLKVYSQQAQVECLTLSLPDQGRRRTHASLDIEDIEDLPGSYGFLLGAEAAMKEKALYDVKVYSHRKTPYHLAYITLKEVSLLYIFAGVTEKNVQLHLHHEYIQPSAQFSLAVQQALNFGTNDSEKYFALQDVFQRFGYYYPSITRMGGRVICEIESDDSKEQSIWDSTIKTGGKQEEKEEIPREVTETAEFGETNALAKWSESLTEVNSLLYTKENVAIQKAVDKSSHWQAIGGDSQLLLWQDVENWVETLESNPVVIQRRSLKPLYELLDVDTRQKVQDIYEQVVVNEQNLIYNYPVTIKDCKSLMDHQGDAFLSNIHVTTEELFALLLRKHFEGRDPATDYCRDVCASFGFPIVEEDYTDKMICISCSYNAEGSKALNESSKKTRIDQPCSWSILLMQNDERQWVFRNFPDPERAEHNHSLTLSENKKAEETDDSSSDTSDETEDALSVVIKFCRNQPLENAGEVHPRYIRYGDIVLLQYIRHSQEGPNTESRTHYIGASNLMSTDGIYLPAVEDEDVQQDATVDIQWKIVPCAESNENKRLCTDYQLRTGEETNELFMSKQSDGKYLSQSTDADLSPHSGLKQLDGITYVQRGDVIAFESLRTLDGQKLYLCASADRRGAFALRRACDWSQITDGWQTEPINEHRDTTLLEASSDDNAANQSIVESTRQRADEENLAASQYRMGYYYMYGFYGLSVDKQKALKYLEKAASQSYPIAFYLLAKLLWSIGNYPKAYDLFRKAVHSSALEACRELGDIYHTGFSSYNEDFIVPQDYSSAFMHYSTGGIFGDPKAAFMAGEYFESGYCEEFGVDNEAALRWYEYVNSIHESVAAKLAIGRLKHILADAEKDLLKAEDLREQAYASFQSVAASQPYARYMLGIYHINGWGHQELNPTLGFELLLTTAESGLYMPLKEISRCYAQGIGVKKDALKAETYQQLAEQIEQHSTSQ</sequence>
<name>A0A8H7BWK1_9FUNG</name>
<comment type="caution">
    <text evidence="4">The sequence shown here is derived from an EMBL/GenBank/DDBJ whole genome shotgun (WGS) entry which is preliminary data.</text>
</comment>
<dbReference type="Pfam" id="PF01823">
    <property type="entry name" value="MACPF"/>
    <property type="match status" value="1"/>
</dbReference>
<dbReference type="EMBL" id="JABAYA010000034">
    <property type="protein sequence ID" value="KAF7728590.1"/>
    <property type="molecule type" value="Genomic_DNA"/>
</dbReference>
<dbReference type="PANTHER" id="PTHR43628:SF1">
    <property type="entry name" value="CHITIN SYNTHASE REGULATORY FACTOR 2-RELATED"/>
    <property type="match status" value="1"/>
</dbReference>
<protein>
    <recommendedName>
        <fullName evidence="3">MACPF domain-containing protein</fullName>
    </recommendedName>
</protein>
<feature type="compositionally biased region" description="Acidic residues" evidence="2">
    <location>
        <begin position="1022"/>
        <end position="1033"/>
    </location>
</feature>
<dbReference type="InterPro" id="IPR006597">
    <property type="entry name" value="Sel1-like"/>
</dbReference>
<organism evidence="4 5">
    <name type="scientific">Apophysomyces ossiformis</name>
    <dbReference type="NCBI Taxonomy" id="679940"/>
    <lineage>
        <taxon>Eukaryota</taxon>
        <taxon>Fungi</taxon>
        <taxon>Fungi incertae sedis</taxon>
        <taxon>Mucoromycota</taxon>
        <taxon>Mucoromycotina</taxon>
        <taxon>Mucoromycetes</taxon>
        <taxon>Mucorales</taxon>
        <taxon>Mucorineae</taxon>
        <taxon>Mucoraceae</taxon>
        <taxon>Apophysomyces</taxon>
    </lineage>
</organism>
<feature type="compositionally biased region" description="Basic and acidic residues" evidence="2">
    <location>
        <begin position="1007"/>
        <end position="1021"/>
    </location>
</feature>
<dbReference type="OrthoDB" id="2384430at2759"/>
<feature type="region of interest" description="Disordered" evidence="2">
    <location>
        <begin position="1007"/>
        <end position="1033"/>
    </location>
</feature>
<dbReference type="InterPro" id="IPR020864">
    <property type="entry name" value="MACPF"/>
</dbReference>
<evidence type="ECO:0000256" key="2">
    <source>
        <dbReference type="SAM" id="MobiDB-lite"/>
    </source>
</evidence>
<dbReference type="Pfam" id="PF08238">
    <property type="entry name" value="Sel1"/>
    <property type="match status" value="5"/>
</dbReference>
<evidence type="ECO:0000313" key="5">
    <source>
        <dbReference type="Proteomes" id="UP000605846"/>
    </source>
</evidence>
<dbReference type="SUPFAM" id="SSF81901">
    <property type="entry name" value="HCP-like"/>
    <property type="match status" value="2"/>
</dbReference>
<evidence type="ECO:0000259" key="3">
    <source>
        <dbReference type="Pfam" id="PF01823"/>
    </source>
</evidence>
<dbReference type="SMR" id="A0A8H7BWK1"/>
<accession>A0A8H7BWK1</accession>
<feature type="domain" description="MACPF" evidence="3">
    <location>
        <begin position="666"/>
        <end position="863"/>
    </location>
</feature>
<feature type="coiled-coil region" evidence="1">
    <location>
        <begin position="1426"/>
        <end position="1453"/>
    </location>
</feature>
<dbReference type="Gene3D" id="1.25.40.10">
    <property type="entry name" value="Tetratricopeptide repeat domain"/>
    <property type="match status" value="2"/>
</dbReference>
<gene>
    <name evidence="4" type="ORF">EC973_005816</name>
</gene>
<evidence type="ECO:0000256" key="1">
    <source>
        <dbReference type="SAM" id="Coils"/>
    </source>
</evidence>
<reference evidence="4" key="1">
    <citation type="submission" date="2020-01" db="EMBL/GenBank/DDBJ databases">
        <title>Genome Sequencing of Three Apophysomyces-Like Fungal Strains Confirms a Novel Fungal Genus in the Mucoromycota with divergent Burkholderia-like Endosymbiotic Bacteria.</title>
        <authorList>
            <person name="Stajich J.E."/>
            <person name="Macias A.M."/>
            <person name="Carter-House D."/>
            <person name="Lovett B."/>
            <person name="Kasson L.R."/>
            <person name="Berry K."/>
            <person name="Grigoriev I."/>
            <person name="Chang Y."/>
            <person name="Spatafora J."/>
            <person name="Kasson M.T."/>
        </authorList>
    </citation>
    <scope>NUCLEOTIDE SEQUENCE</scope>
    <source>
        <strain evidence="4">NRRL A-21654</strain>
    </source>
</reference>
<keyword evidence="5" id="KW-1185">Reference proteome</keyword>
<keyword evidence="1" id="KW-0175">Coiled coil</keyword>
<dbReference type="InterPro" id="IPR011990">
    <property type="entry name" value="TPR-like_helical_dom_sf"/>
</dbReference>
<dbReference type="PANTHER" id="PTHR43628">
    <property type="entry name" value="ACTIVATOR OF C KINASE PROTEIN 1-RELATED"/>
    <property type="match status" value="1"/>
</dbReference>
<evidence type="ECO:0000313" key="4">
    <source>
        <dbReference type="EMBL" id="KAF7728590.1"/>
    </source>
</evidence>
<proteinExistence type="predicted"/>